<dbReference type="Gene3D" id="3.40.50.2300">
    <property type="match status" value="1"/>
</dbReference>
<gene>
    <name evidence="4" type="ORF">H5P27_13420</name>
</gene>
<keyword evidence="1 2" id="KW-0597">Phosphoprotein</keyword>
<protein>
    <submittedName>
        <fullName evidence="4">Response regulator</fullName>
    </submittedName>
</protein>
<dbReference type="Pfam" id="PF00072">
    <property type="entry name" value="Response_reg"/>
    <property type="match status" value="1"/>
</dbReference>
<sequence length="131" mass="15200">MRQTAKDRYTILYVDDEQSNLRIFKNTFRRDFNILLASDPHAAVEILKSNRVDLLITDQMMPDMSGVELLKEIKDLYPDVPPSRVMLSGYAQPDDINLAFEEYKLYKFLSKPWEEKVLKSLIIEAIESANG</sequence>
<evidence type="ECO:0000256" key="2">
    <source>
        <dbReference type="PROSITE-ProRule" id="PRU00169"/>
    </source>
</evidence>
<evidence type="ECO:0000313" key="4">
    <source>
        <dbReference type="EMBL" id="MBC2607048.1"/>
    </source>
</evidence>
<organism evidence="4 5">
    <name type="scientific">Pelagicoccus albus</name>
    <dbReference type="NCBI Taxonomy" id="415222"/>
    <lineage>
        <taxon>Bacteria</taxon>
        <taxon>Pseudomonadati</taxon>
        <taxon>Verrucomicrobiota</taxon>
        <taxon>Opitutia</taxon>
        <taxon>Puniceicoccales</taxon>
        <taxon>Pelagicoccaceae</taxon>
        <taxon>Pelagicoccus</taxon>
    </lineage>
</organism>
<evidence type="ECO:0000256" key="1">
    <source>
        <dbReference type="ARBA" id="ARBA00022553"/>
    </source>
</evidence>
<feature type="domain" description="Response regulatory" evidence="3">
    <location>
        <begin position="10"/>
        <end position="126"/>
    </location>
</feature>
<dbReference type="PROSITE" id="PS50110">
    <property type="entry name" value="RESPONSE_REGULATORY"/>
    <property type="match status" value="1"/>
</dbReference>
<dbReference type="InterPro" id="IPR011006">
    <property type="entry name" value="CheY-like_superfamily"/>
</dbReference>
<evidence type="ECO:0000259" key="3">
    <source>
        <dbReference type="PROSITE" id="PS50110"/>
    </source>
</evidence>
<proteinExistence type="predicted"/>
<dbReference type="SUPFAM" id="SSF52172">
    <property type="entry name" value="CheY-like"/>
    <property type="match status" value="1"/>
</dbReference>
<name>A0A7X1B9U2_9BACT</name>
<dbReference type="EMBL" id="JACHVC010000012">
    <property type="protein sequence ID" value="MBC2607048.1"/>
    <property type="molecule type" value="Genomic_DNA"/>
</dbReference>
<reference evidence="4 5" key="1">
    <citation type="submission" date="2020-07" db="EMBL/GenBank/DDBJ databases">
        <authorList>
            <person name="Feng X."/>
        </authorList>
    </citation>
    <scope>NUCLEOTIDE SEQUENCE [LARGE SCALE GENOMIC DNA]</scope>
    <source>
        <strain evidence="4 5">JCM23202</strain>
    </source>
</reference>
<dbReference type="PANTHER" id="PTHR44591:SF19">
    <property type="entry name" value="TWO-COMPONENT RESPONSE REGULATOR-RELATED"/>
    <property type="match status" value="1"/>
</dbReference>
<keyword evidence="5" id="KW-1185">Reference proteome</keyword>
<evidence type="ECO:0000313" key="5">
    <source>
        <dbReference type="Proteomes" id="UP000526501"/>
    </source>
</evidence>
<accession>A0A7X1B9U2</accession>
<dbReference type="InterPro" id="IPR050595">
    <property type="entry name" value="Bact_response_regulator"/>
</dbReference>
<comment type="caution">
    <text evidence="4">The sequence shown here is derived from an EMBL/GenBank/DDBJ whole genome shotgun (WGS) entry which is preliminary data.</text>
</comment>
<dbReference type="InterPro" id="IPR001789">
    <property type="entry name" value="Sig_transdc_resp-reg_receiver"/>
</dbReference>
<feature type="modified residue" description="4-aspartylphosphate" evidence="2">
    <location>
        <position position="58"/>
    </location>
</feature>
<dbReference type="AlphaFoldDB" id="A0A7X1B9U2"/>
<dbReference type="Proteomes" id="UP000526501">
    <property type="component" value="Unassembled WGS sequence"/>
</dbReference>
<dbReference type="GO" id="GO:0000160">
    <property type="term" value="P:phosphorelay signal transduction system"/>
    <property type="evidence" value="ECO:0007669"/>
    <property type="project" value="InterPro"/>
</dbReference>
<dbReference type="SMART" id="SM00448">
    <property type="entry name" value="REC"/>
    <property type="match status" value="1"/>
</dbReference>
<dbReference type="PANTHER" id="PTHR44591">
    <property type="entry name" value="STRESS RESPONSE REGULATOR PROTEIN 1"/>
    <property type="match status" value="1"/>
</dbReference>
<dbReference type="CDD" id="cd17569">
    <property type="entry name" value="REC_HupR-like"/>
    <property type="match status" value="1"/>
</dbReference>